<feature type="transmembrane region" description="Helical" evidence="1">
    <location>
        <begin position="39"/>
        <end position="58"/>
    </location>
</feature>
<keyword evidence="1" id="KW-1133">Transmembrane helix</keyword>
<evidence type="ECO:0000313" key="2">
    <source>
        <dbReference type="EMBL" id="MBM7701764.1"/>
    </source>
</evidence>
<dbReference type="Proteomes" id="UP000809829">
    <property type="component" value="Unassembled WGS sequence"/>
</dbReference>
<dbReference type="Pfam" id="PF11877">
    <property type="entry name" value="DUF3397"/>
    <property type="match status" value="1"/>
</dbReference>
<reference evidence="2 3" key="1">
    <citation type="submission" date="2021-01" db="EMBL/GenBank/DDBJ databases">
        <title>Genomic Encyclopedia of Type Strains, Phase IV (KMG-IV): sequencing the most valuable type-strain genomes for metagenomic binning, comparative biology and taxonomic classification.</title>
        <authorList>
            <person name="Goeker M."/>
        </authorList>
    </citation>
    <scope>NUCLEOTIDE SEQUENCE [LARGE SCALE GENOMIC DNA]</scope>
    <source>
        <strain evidence="2 3">DSM 104297</strain>
    </source>
</reference>
<gene>
    <name evidence="2" type="ORF">JOC83_000590</name>
</gene>
<dbReference type="InterPro" id="IPR016945">
    <property type="entry name" value="UCP030092"/>
</dbReference>
<dbReference type="RefSeq" id="WP_239583275.1">
    <property type="nucleotide sequence ID" value="NZ_JAFBFC010000001.1"/>
</dbReference>
<dbReference type="PIRSF" id="PIRSF030092">
    <property type="entry name" value="UCP030092"/>
    <property type="match status" value="1"/>
</dbReference>
<sequence>MMGNIIASIFATFVTVPLLAFLFSYMVLRKVTKNKKKSFHVATYIMTFFLILSAHYLLNVIAGASYGWVIALILLAMGMLTTFLHWKVKKDIHLPKVLKGFWRANLLLFSFVYMGLMICGIVLRISSL</sequence>
<dbReference type="InterPro" id="IPR024515">
    <property type="entry name" value="DUF3397"/>
</dbReference>
<dbReference type="EMBL" id="JAFBFC010000001">
    <property type="protein sequence ID" value="MBM7701764.1"/>
    <property type="molecule type" value="Genomic_DNA"/>
</dbReference>
<comment type="caution">
    <text evidence="2">The sequence shown here is derived from an EMBL/GenBank/DDBJ whole genome shotgun (WGS) entry which is preliminary data.</text>
</comment>
<keyword evidence="3" id="KW-1185">Reference proteome</keyword>
<proteinExistence type="predicted"/>
<organism evidence="2 3">
    <name type="scientific">Priestia iocasae</name>
    <dbReference type="NCBI Taxonomy" id="2291674"/>
    <lineage>
        <taxon>Bacteria</taxon>
        <taxon>Bacillati</taxon>
        <taxon>Bacillota</taxon>
        <taxon>Bacilli</taxon>
        <taxon>Bacillales</taxon>
        <taxon>Bacillaceae</taxon>
        <taxon>Priestia</taxon>
    </lineage>
</organism>
<feature type="transmembrane region" description="Helical" evidence="1">
    <location>
        <begin position="6"/>
        <end position="27"/>
    </location>
</feature>
<evidence type="ECO:0000256" key="1">
    <source>
        <dbReference type="SAM" id="Phobius"/>
    </source>
</evidence>
<name>A0ABS2QTC5_9BACI</name>
<feature type="transmembrane region" description="Helical" evidence="1">
    <location>
        <begin position="106"/>
        <end position="125"/>
    </location>
</feature>
<keyword evidence="1" id="KW-0812">Transmembrane</keyword>
<accession>A0ABS2QTC5</accession>
<feature type="transmembrane region" description="Helical" evidence="1">
    <location>
        <begin position="64"/>
        <end position="86"/>
    </location>
</feature>
<protein>
    <submittedName>
        <fullName evidence="2">Membrane protein</fullName>
    </submittedName>
</protein>
<keyword evidence="1" id="KW-0472">Membrane</keyword>
<evidence type="ECO:0000313" key="3">
    <source>
        <dbReference type="Proteomes" id="UP000809829"/>
    </source>
</evidence>